<dbReference type="InterPro" id="IPR003961">
    <property type="entry name" value="FN3_dom"/>
</dbReference>
<dbReference type="GO" id="GO:0031012">
    <property type="term" value="C:extracellular matrix"/>
    <property type="evidence" value="ECO:0007669"/>
    <property type="project" value="TreeGrafter"/>
</dbReference>
<sequence length="811" mass="85869">MANTYTIQFRRGMYADFDTSKIRPGEPVAILGNDPSVPSGKALYIAFAANDVRRLCSIEDISEMVNAGEFVGPQGPKGEKGDKGEKGAEGPAGPQGPRGEKGDKGDPGEKGADGTVAFESLTPEQKESLRGISITAVSIDTDGNLTITFSDGDSENVGNIIGPQGPQGPQGEKGDVGPQGPQGPQGEKGEQGNNGTSLNILGTKESEADLPLSAEKNDAYLINGEMWVFNGTNWNNAGRIQGPQGPQGPVGPQGPKGDPGPQGIKGDPGEKGEQGIQGLKGDTGLQGPQGPVGPKGEQGDAGVRGITFTPVVDSRGNISWSNDGGLENPQTVNITGPQGDTGAKGDTGPRGEKGEAGDAGHKGDKGTTFVPSVDTDGNISWSNTDGITNPETVNIKGPKGDRGSDATVPIATTETLGKVKPDGKTTFIDEDGTLHAKGGGVTVTPKPVNNPTIENANTSVTIKWQDPENTVISGSTFSTWAGTKLVMKETGYPANPDDGTLVVDNTVRDKYKTTGYTVTGLTSDKQYYFVLFPYNTDGVYNYDTGNRLLGEPGELKIVTFADGTDAEIARMIKAHYAGKINIGEYWAVGDKRTIHHNTMDATGVSESHKANDYAYVIIGIEHDDLVTAINGKAKAAITIQTERLLYLDTTTEYNNSLDASHECGYMNSSDMNSGGWEGCERRTWCNNVYKKCLPAYVQSMMKQVKKLTSVGGQSSTIKTSNDYAFLLSEIEIFGNIPYSFGGEGTQYQYFKNATANRYKSPRTSNSYASGLWWERSPCRSANESFCVVNAIGNTNIADASQARSLAPCLCF</sequence>
<dbReference type="PANTHER" id="PTHR24023:SF1082">
    <property type="entry name" value="COLLAGEN TRIPLE HELIX REPEAT"/>
    <property type="match status" value="1"/>
</dbReference>
<dbReference type="PANTHER" id="PTHR24023">
    <property type="entry name" value="COLLAGEN ALPHA"/>
    <property type="match status" value="1"/>
</dbReference>
<dbReference type="EMBL" id="WWVQ01000001">
    <property type="protein sequence ID" value="MZL31696.1"/>
    <property type="molecule type" value="Genomic_DNA"/>
</dbReference>
<feature type="domain" description="Fibronectin type-III" evidence="2">
    <location>
        <begin position="447"/>
        <end position="563"/>
    </location>
</feature>
<dbReference type="InterPro" id="IPR036116">
    <property type="entry name" value="FN3_sf"/>
</dbReference>
<dbReference type="InterPro" id="IPR008160">
    <property type="entry name" value="Collagen"/>
</dbReference>
<feature type="region of interest" description="Disordered" evidence="1">
    <location>
        <begin position="147"/>
        <end position="200"/>
    </location>
</feature>
<organism evidence="3 4">
    <name type="scientific">Blautia wexlerae</name>
    <dbReference type="NCBI Taxonomy" id="418240"/>
    <lineage>
        <taxon>Bacteria</taxon>
        <taxon>Bacillati</taxon>
        <taxon>Bacillota</taxon>
        <taxon>Clostridia</taxon>
        <taxon>Lachnospirales</taxon>
        <taxon>Lachnospiraceae</taxon>
        <taxon>Blautia</taxon>
    </lineage>
</organism>
<dbReference type="Pfam" id="PF19789">
    <property type="entry name" value="DUF6273"/>
    <property type="match status" value="1"/>
</dbReference>
<feature type="compositionally biased region" description="Low complexity" evidence="1">
    <location>
        <begin position="178"/>
        <end position="195"/>
    </location>
</feature>
<feature type="compositionally biased region" description="Low complexity" evidence="1">
    <location>
        <begin position="253"/>
        <end position="265"/>
    </location>
</feature>
<gene>
    <name evidence="3" type="ORF">GT728_00415</name>
</gene>
<dbReference type="PROSITE" id="PS50853">
    <property type="entry name" value="FN3"/>
    <property type="match status" value="1"/>
</dbReference>
<comment type="caution">
    <text evidence="3">The sequence shown here is derived from an EMBL/GenBank/DDBJ whole genome shotgun (WGS) entry which is preliminary data.</text>
</comment>
<feature type="compositionally biased region" description="Polar residues" evidence="1">
    <location>
        <begin position="316"/>
        <end position="338"/>
    </location>
</feature>
<dbReference type="Gene3D" id="1.20.5.320">
    <property type="entry name" value="6-Phosphogluconate Dehydrogenase, domain 3"/>
    <property type="match status" value="2"/>
</dbReference>
<protein>
    <recommendedName>
        <fullName evidence="2">Fibronectin type-III domain-containing protein</fullName>
    </recommendedName>
</protein>
<evidence type="ECO:0000313" key="4">
    <source>
        <dbReference type="Proteomes" id="UP000477285"/>
    </source>
</evidence>
<accession>A0A6L8SWW0</accession>
<dbReference type="InterPro" id="IPR013783">
    <property type="entry name" value="Ig-like_fold"/>
</dbReference>
<dbReference type="InterPro" id="IPR046240">
    <property type="entry name" value="DUF6273"/>
</dbReference>
<dbReference type="Pfam" id="PF01391">
    <property type="entry name" value="Collagen"/>
    <property type="match status" value="2"/>
</dbReference>
<dbReference type="CDD" id="cd00063">
    <property type="entry name" value="FN3"/>
    <property type="match status" value="1"/>
</dbReference>
<proteinExistence type="predicted"/>
<dbReference type="RefSeq" id="WP_161233185.1">
    <property type="nucleotide sequence ID" value="NZ_WWVQ01000001.1"/>
</dbReference>
<feature type="compositionally biased region" description="Basic and acidic residues" evidence="1">
    <location>
        <begin position="347"/>
        <end position="365"/>
    </location>
</feature>
<dbReference type="SUPFAM" id="SSF49265">
    <property type="entry name" value="Fibronectin type III"/>
    <property type="match status" value="1"/>
</dbReference>
<feature type="region of interest" description="Disordered" evidence="1">
    <location>
        <begin position="235"/>
        <end position="407"/>
    </location>
</feature>
<feature type="compositionally biased region" description="Basic and acidic residues" evidence="1">
    <location>
        <begin position="98"/>
        <end position="112"/>
    </location>
</feature>
<evidence type="ECO:0000256" key="1">
    <source>
        <dbReference type="SAM" id="MobiDB-lite"/>
    </source>
</evidence>
<feature type="region of interest" description="Disordered" evidence="1">
    <location>
        <begin position="68"/>
        <end position="126"/>
    </location>
</feature>
<reference evidence="3 4" key="1">
    <citation type="journal article" date="2019" name="Nat. Med.">
        <title>A library of human gut bacterial isolates paired with longitudinal multiomics data enables mechanistic microbiome research.</title>
        <authorList>
            <person name="Poyet M."/>
            <person name="Groussin M."/>
            <person name="Gibbons S.M."/>
            <person name="Avila-Pacheco J."/>
            <person name="Jiang X."/>
            <person name="Kearney S.M."/>
            <person name="Perrotta A.R."/>
            <person name="Berdy B."/>
            <person name="Zhao S."/>
            <person name="Lieberman T.D."/>
            <person name="Swanson P.K."/>
            <person name="Smith M."/>
            <person name="Roesemann S."/>
            <person name="Alexander J.E."/>
            <person name="Rich S.A."/>
            <person name="Livny J."/>
            <person name="Vlamakis H."/>
            <person name="Clish C."/>
            <person name="Bullock K."/>
            <person name="Deik A."/>
            <person name="Scott J."/>
            <person name="Pierce K.A."/>
            <person name="Xavier R.J."/>
            <person name="Alm E.J."/>
        </authorList>
    </citation>
    <scope>NUCLEOTIDE SEQUENCE [LARGE SCALE GENOMIC DNA]</scope>
    <source>
        <strain evidence="3 4">BIOML-A1</strain>
    </source>
</reference>
<dbReference type="GO" id="GO:0005615">
    <property type="term" value="C:extracellular space"/>
    <property type="evidence" value="ECO:0007669"/>
    <property type="project" value="TreeGrafter"/>
</dbReference>
<dbReference type="Proteomes" id="UP000477285">
    <property type="component" value="Unassembled WGS sequence"/>
</dbReference>
<feature type="compositionally biased region" description="Polar residues" evidence="1">
    <location>
        <begin position="375"/>
        <end position="392"/>
    </location>
</feature>
<dbReference type="InterPro" id="IPR050149">
    <property type="entry name" value="Collagen_superfamily"/>
</dbReference>
<name>A0A6L8SWW0_9FIRM</name>
<evidence type="ECO:0000259" key="2">
    <source>
        <dbReference type="PROSITE" id="PS50853"/>
    </source>
</evidence>
<dbReference type="AlphaFoldDB" id="A0A6L8SWW0"/>
<evidence type="ECO:0000313" key="3">
    <source>
        <dbReference type="EMBL" id="MZL31696.1"/>
    </source>
</evidence>
<dbReference type="Gene3D" id="2.60.40.10">
    <property type="entry name" value="Immunoglobulins"/>
    <property type="match status" value="1"/>
</dbReference>
<feature type="compositionally biased region" description="Basic and acidic residues" evidence="1">
    <location>
        <begin position="77"/>
        <end position="88"/>
    </location>
</feature>
<dbReference type="SMART" id="SM00060">
    <property type="entry name" value="FN3"/>
    <property type="match status" value="1"/>
</dbReference>